<keyword evidence="2" id="KW-1185">Reference proteome</keyword>
<dbReference type="OrthoDB" id="1924480at2759"/>
<reference evidence="1" key="1">
    <citation type="submission" date="2020-02" db="EMBL/GenBank/DDBJ databases">
        <authorList>
            <person name="Scholz U."/>
            <person name="Mascher M."/>
            <person name="Fiebig A."/>
        </authorList>
    </citation>
    <scope>NUCLEOTIDE SEQUENCE</scope>
</reference>
<proteinExistence type="predicted"/>
<dbReference type="Proteomes" id="UP000663760">
    <property type="component" value="Chromosome 11"/>
</dbReference>
<dbReference type="AlphaFoldDB" id="A0A7I8L5B8"/>
<evidence type="ECO:0000313" key="2">
    <source>
        <dbReference type="Proteomes" id="UP000663760"/>
    </source>
</evidence>
<organism evidence="1 2">
    <name type="scientific">Spirodela intermedia</name>
    <name type="common">Intermediate duckweed</name>
    <dbReference type="NCBI Taxonomy" id="51605"/>
    <lineage>
        <taxon>Eukaryota</taxon>
        <taxon>Viridiplantae</taxon>
        <taxon>Streptophyta</taxon>
        <taxon>Embryophyta</taxon>
        <taxon>Tracheophyta</taxon>
        <taxon>Spermatophyta</taxon>
        <taxon>Magnoliopsida</taxon>
        <taxon>Liliopsida</taxon>
        <taxon>Araceae</taxon>
        <taxon>Lemnoideae</taxon>
        <taxon>Spirodela</taxon>
    </lineage>
</organism>
<protein>
    <submittedName>
        <fullName evidence="1">Uncharacterized protein</fullName>
    </submittedName>
</protein>
<sequence length="187" mass="20110">MNCLGAEDTRGLCEAHPREAVVGVCALCLRERLLLLRASRQRRLQSPVAAAPSAAFLHPPSTRPLFAGPKLFSLGPLCRNPGDVSDGNSLVCLDDSFISIKFEKDGRATWAADPKPVSAAAAEEHARPRDALRRIGRLLQFSRWRQASKATCPGPPPPPRAVKLAEGSGGAADDLQRAHQLSRAAFF</sequence>
<evidence type="ECO:0000313" key="1">
    <source>
        <dbReference type="EMBL" id="CAA7405213.1"/>
    </source>
</evidence>
<dbReference type="PANTHER" id="PTHR35995">
    <property type="entry name" value="OS04G0690500 PROTEIN"/>
    <property type="match status" value="1"/>
</dbReference>
<dbReference type="EMBL" id="LR746274">
    <property type="protein sequence ID" value="CAA7405213.1"/>
    <property type="molecule type" value="Genomic_DNA"/>
</dbReference>
<accession>A0A7I8L5B8</accession>
<name>A0A7I8L5B8_SPIIN</name>
<dbReference type="InterPro" id="IPR008004">
    <property type="entry name" value="OCTOPUS-like"/>
</dbReference>
<dbReference type="Pfam" id="PF05340">
    <property type="entry name" value="DUF740"/>
    <property type="match status" value="1"/>
</dbReference>
<gene>
    <name evidence="1" type="ORF">SI8410_11015891</name>
</gene>
<dbReference type="PANTHER" id="PTHR35995:SF1">
    <property type="entry name" value="OS04G0690500 PROTEIN"/>
    <property type="match status" value="1"/>
</dbReference>